<evidence type="ECO:0000259" key="3">
    <source>
        <dbReference type="PROSITE" id="PS50893"/>
    </source>
</evidence>
<dbReference type="InterPro" id="IPR050334">
    <property type="entry name" value="Molybdenum_import_ModC"/>
</dbReference>
<reference evidence="4" key="2">
    <citation type="journal article" date="2023" name="IMA Fungus">
        <title>Comparative genomic study of the Penicillium genus elucidates a diverse pangenome and 15 lateral gene transfer events.</title>
        <authorList>
            <person name="Petersen C."/>
            <person name="Sorensen T."/>
            <person name="Nielsen M.R."/>
            <person name="Sondergaard T.E."/>
            <person name="Sorensen J.L."/>
            <person name="Fitzpatrick D.A."/>
            <person name="Frisvad J.C."/>
            <person name="Nielsen K.L."/>
        </authorList>
    </citation>
    <scope>NUCLEOTIDE SEQUENCE</scope>
    <source>
        <strain evidence="4">IBT 29677</strain>
    </source>
</reference>
<evidence type="ECO:0000256" key="2">
    <source>
        <dbReference type="ARBA" id="ARBA00022840"/>
    </source>
</evidence>
<dbReference type="GO" id="GO:0005524">
    <property type="term" value="F:ATP binding"/>
    <property type="evidence" value="ECO:0007669"/>
    <property type="project" value="UniProtKB-KW"/>
</dbReference>
<proteinExistence type="predicted"/>
<protein>
    <submittedName>
        <fullName evidence="4">ABC transporter</fullName>
    </submittedName>
</protein>
<comment type="caution">
    <text evidence="4">The sequence shown here is derived from an EMBL/GenBank/DDBJ whole genome shotgun (WGS) entry which is preliminary data.</text>
</comment>
<reference evidence="4" key="1">
    <citation type="submission" date="2022-12" db="EMBL/GenBank/DDBJ databases">
        <authorList>
            <person name="Petersen C."/>
        </authorList>
    </citation>
    <scope>NUCLEOTIDE SEQUENCE</scope>
    <source>
        <strain evidence="4">IBT 29677</strain>
    </source>
</reference>
<dbReference type="AlphaFoldDB" id="A0A9W9VEZ7"/>
<keyword evidence="1" id="KW-0547">Nucleotide-binding</keyword>
<sequence>MLLPHLRTTLRARPRCPIRLAARCVSSVPLVRIQDGTFYRRYPTEDKQDALTNPPLFPKLNFSLPAKRSSPEQSLQHWAIIGPSGRTDLLDILRGLHISIPPTARSYPYLRTDEIAAKDPKLREVGNAIQYIGFSGEGSGAIGGTRGAYLSARYESLREETDWTVEQFLRGQTSLNPMEGEEKGTVRDEKLLEEVITDLRLGALLDMPVANLSNGQTRRARIAKALLKKPELLLLDEPFMGLDPATVRSISGLLLRLADKCSPRLVLALRPQDTVPDWITHTMLVGNTHHVLAQGTRPEMNQVLQTWRKLTDPSQAKDKSANLEDKPILLQAQKDLKAGNLDHELLRDFTANQKASNRLKQRETPIGGEALIEMDGVRVQYGDKVVLGNWEQNIEKQPKKGLHWRVRRGQRWAILGANGSGKTTLLSLITSDHPQTYSQPIKILGRSRLPEAGKPGISIFELQSRLGHSSPEIHAFFPRQLSIRAALESSFAETFLARPKLDHERDLDVSAALREFKAELDPNAASALSKPPKIADSDLFPKLKTKGQGNPTPYIPDDFEVDYADQVLFGQLTTAQQRIVLFLRALIHKPDIVILDEPFSGLTASQRDKCLSFLENGQSVRPSENVRHQGLSDEQALLMISHVKEEIPDSVRYYMRLPSESNDPSADPLDFRFGVLKSSSNLGDAKTWNVAWSSPTEFKKATRRSFRRASKEEAQSDFSTYEYFTA</sequence>
<dbReference type="PANTHER" id="PTHR43514:SF4">
    <property type="entry name" value="ABC TRANSPORTER I FAMILY MEMBER 10"/>
    <property type="match status" value="1"/>
</dbReference>
<dbReference type="GO" id="GO:0016887">
    <property type="term" value="F:ATP hydrolysis activity"/>
    <property type="evidence" value="ECO:0007669"/>
    <property type="project" value="InterPro"/>
</dbReference>
<dbReference type="Pfam" id="PF00005">
    <property type="entry name" value="ABC_tran"/>
    <property type="match status" value="2"/>
</dbReference>
<dbReference type="RefSeq" id="XP_056482080.1">
    <property type="nucleotide sequence ID" value="XM_056638573.1"/>
</dbReference>
<dbReference type="InterPro" id="IPR027417">
    <property type="entry name" value="P-loop_NTPase"/>
</dbReference>
<dbReference type="Gene3D" id="3.40.50.300">
    <property type="entry name" value="P-loop containing nucleotide triphosphate hydrolases"/>
    <property type="match status" value="2"/>
</dbReference>
<name>A0A9W9VEZ7_9EURO</name>
<evidence type="ECO:0000313" key="4">
    <source>
        <dbReference type="EMBL" id="KAJ5377050.1"/>
    </source>
</evidence>
<dbReference type="InterPro" id="IPR003439">
    <property type="entry name" value="ABC_transporter-like_ATP-bd"/>
</dbReference>
<feature type="domain" description="ABC transporter" evidence="3">
    <location>
        <begin position="377"/>
        <end position="673"/>
    </location>
</feature>
<dbReference type="Proteomes" id="UP001147747">
    <property type="component" value="Unassembled WGS sequence"/>
</dbReference>
<gene>
    <name evidence="4" type="ORF">N7509_013936</name>
</gene>
<dbReference type="EMBL" id="JAPZBU010000012">
    <property type="protein sequence ID" value="KAJ5377050.1"/>
    <property type="molecule type" value="Genomic_DNA"/>
</dbReference>
<evidence type="ECO:0000313" key="5">
    <source>
        <dbReference type="Proteomes" id="UP001147747"/>
    </source>
</evidence>
<dbReference type="SUPFAM" id="SSF52540">
    <property type="entry name" value="P-loop containing nucleoside triphosphate hydrolases"/>
    <property type="match status" value="2"/>
</dbReference>
<feature type="domain" description="ABC transporter" evidence="3">
    <location>
        <begin position="93"/>
        <end position="312"/>
    </location>
</feature>
<organism evidence="4 5">
    <name type="scientific">Penicillium cosmopolitanum</name>
    <dbReference type="NCBI Taxonomy" id="1131564"/>
    <lineage>
        <taxon>Eukaryota</taxon>
        <taxon>Fungi</taxon>
        <taxon>Dikarya</taxon>
        <taxon>Ascomycota</taxon>
        <taxon>Pezizomycotina</taxon>
        <taxon>Eurotiomycetes</taxon>
        <taxon>Eurotiomycetidae</taxon>
        <taxon>Eurotiales</taxon>
        <taxon>Aspergillaceae</taxon>
        <taxon>Penicillium</taxon>
    </lineage>
</organism>
<dbReference type="PROSITE" id="PS50893">
    <property type="entry name" value="ABC_TRANSPORTER_2"/>
    <property type="match status" value="2"/>
</dbReference>
<accession>A0A9W9VEZ7</accession>
<dbReference type="SMART" id="SM00382">
    <property type="entry name" value="AAA"/>
    <property type="match status" value="2"/>
</dbReference>
<dbReference type="PANTHER" id="PTHR43514">
    <property type="entry name" value="ABC TRANSPORTER I FAMILY MEMBER 10"/>
    <property type="match status" value="1"/>
</dbReference>
<dbReference type="GeneID" id="81377553"/>
<dbReference type="OrthoDB" id="10255969at2759"/>
<keyword evidence="5" id="KW-1185">Reference proteome</keyword>
<keyword evidence="2" id="KW-0067">ATP-binding</keyword>
<dbReference type="InterPro" id="IPR003593">
    <property type="entry name" value="AAA+_ATPase"/>
</dbReference>
<evidence type="ECO:0000256" key="1">
    <source>
        <dbReference type="ARBA" id="ARBA00022741"/>
    </source>
</evidence>